<reference evidence="4" key="1">
    <citation type="submission" date="2019-04" db="EMBL/GenBank/DDBJ databases">
        <authorList>
            <consortium name="Pathogen Informatics"/>
        </authorList>
    </citation>
    <scope>NUCLEOTIDE SEQUENCE</scope>
    <source>
        <strain evidence="5">GPSC16</strain>
        <strain evidence="4">GPSC50</strain>
        <strain evidence="6">GPSC67</strain>
    </source>
</reference>
<evidence type="ECO:0000256" key="1">
    <source>
        <dbReference type="ARBA" id="ARBA00022676"/>
    </source>
</evidence>
<evidence type="ECO:0000313" key="6">
    <source>
        <dbReference type="EMBL" id="VNQ59421.1"/>
    </source>
</evidence>
<gene>
    <name evidence="4" type="primary">hyaD_2</name>
    <name evidence="5" type="synonym">hyaD_3</name>
    <name evidence="5" type="ORF">SAMEA2467332_01883</name>
    <name evidence="4" type="ORF">SAMEA2521854_00967</name>
    <name evidence="6" type="ORF">SAMEA3309558_00380</name>
</gene>
<dbReference type="Gene3D" id="3.90.550.10">
    <property type="entry name" value="Spore Coat Polysaccharide Biosynthesis Protein SpsA, Chain A"/>
    <property type="match status" value="1"/>
</dbReference>
<name>A0A4J1PY38_STREE</name>
<evidence type="ECO:0000256" key="2">
    <source>
        <dbReference type="ARBA" id="ARBA00022679"/>
    </source>
</evidence>
<dbReference type="SUPFAM" id="SSF53448">
    <property type="entry name" value="Nucleotide-diphospho-sugar transferases"/>
    <property type="match status" value="1"/>
</dbReference>
<proteinExistence type="predicted"/>
<protein>
    <submittedName>
        <fullName evidence="4">Glycosyl transferase</fullName>
        <ecNumber evidence="4">2.4.1.212</ecNumber>
    </submittedName>
</protein>
<evidence type="ECO:0000313" key="5">
    <source>
        <dbReference type="EMBL" id="VNP32262.1"/>
    </source>
</evidence>
<dbReference type="CDD" id="cd00761">
    <property type="entry name" value="Glyco_tranf_GTA_type"/>
    <property type="match status" value="1"/>
</dbReference>
<feature type="domain" description="Glycosyltransferase 2-like" evidence="3">
    <location>
        <begin position="6"/>
        <end position="178"/>
    </location>
</feature>
<dbReference type="EMBL" id="CAATFK010000007">
    <property type="protein sequence ID" value="VNO87725.1"/>
    <property type="molecule type" value="Genomic_DNA"/>
</dbReference>
<dbReference type="InterPro" id="IPR001173">
    <property type="entry name" value="Glyco_trans_2-like"/>
</dbReference>
<dbReference type="GO" id="GO:0050501">
    <property type="term" value="F:hyaluronan synthase activity"/>
    <property type="evidence" value="ECO:0007669"/>
    <property type="project" value="UniProtKB-EC"/>
</dbReference>
<dbReference type="PANTHER" id="PTHR22916">
    <property type="entry name" value="GLYCOSYLTRANSFERASE"/>
    <property type="match status" value="1"/>
</dbReference>
<dbReference type="AlphaFoldDB" id="A0A4J1PY38"/>
<accession>A0A4J1PY38</accession>
<dbReference type="EMBL" id="CAATGB010000016">
    <property type="protein sequence ID" value="VNP32262.1"/>
    <property type="molecule type" value="Genomic_DNA"/>
</dbReference>
<dbReference type="Pfam" id="PF00535">
    <property type="entry name" value="Glycos_transf_2"/>
    <property type="match status" value="1"/>
</dbReference>
<evidence type="ECO:0000313" key="4">
    <source>
        <dbReference type="EMBL" id="VNO87725.1"/>
    </source>
</evidence>
<dbReference type="EC" id="2.4.1.212" evidence="4"/>
<evidence type="ECO:0000259" key="3">
    <source>
        <dbReference type="Pfam" id="PF00535"/>
    </source>
</evidence>
<keyword evidence="2 4" id="KW-0808">Transferase</keyword>
<dbReference type="PANTHER" id="PTHR22916:SF51">
    <property type="entry name" value="GLYCOSYLTRANSFERASE EPSH-RELATED"/>
    <property type="match status" value="1"/>
</dbReference>
<organism evidence="4">
    <name type="scientific">Streptococcus pneumoniae</name>
    <dbReference type="NCBI Taxonomy" id="1313"/>
    <lineage>
        <taxon>Bacteria</taxon>
        <taxon>Bacillati</taxon>
        <taxon>Bacillota</taxon>
        <taxon>Bacilli</taxon>
        <taxon>Lactobacillales</taxon>
        <taxon>Streptococcaceae</taxon>
        <taxon>Streptococcus</taxon>
    </lineage>
</organism>
<dbReference type="InterPro" id="IPR029044">
    <property type="entry name" value="Nucleotide-diphossugar_trans"/>
</dbReference>
<dbReference type="EMBL" id="CAATIJ010000002">
    <property type="protein sequence ID" value="VNQ59421.1"/>
    <property type="molecule type" value="Genomic_DNA"/>
</dbReference>
<keyword evidence="1 4" id="KW-0328">Glycosyltransferase</keyword>
<dbReference type="RefSeq" id="WP_000653913.1">
    <property type="nucleotide sequence ID" value="NZ_CFBD01000008.1"/>
</dbReference>
<sequence length="294" mass="34856">MKDLISVIVPVYNVEPFISSCLDSLSKQIYQNFEVLLVNDGSTDNSGAICREYADRDSRFHYFEKENAGVADARNFGIERSKGDYITFVDSDDWVTEEYLSILIETLKEQHSEIVVSTYSTYNESDGLFYIHVFDSDYYVKNYNSKLLMEELPLLERYDMSFLTSWGILFKRELFQEVQFPFGRVCEYIGTNYKLFMQVEKVTYINKVLYWYRVGKEGLSNSYSPKMMRDDCDFRLERIAVLALKGYDVSKYLDQMKFYLKYRHDIAIQRELKENVETRHLEMLDYLLNGNKYN</sequence>